<dbReference type="PROSITE" id="PS00639">
    <property type="entry name" value="THIOL_PROTEASE_HIS"/>
    <property type="match status" value="1"/>
</dbReference>
<dbReference type="Proteomes" id="UP001058974">
    <property type="component" value="Chromosome 4"/>
</dbReference>
<dbReference type="PANTHER" id="PTHR12411">
    <property type="entry name" value="CYSTEINE PROTEASE FAMILY C1-RELATED"/>
    <property type="match status" value="1"/>
</dbReference>
<evidence type="ECO:0000256" key="6">
    <source>
        <dbReference type="ARBA" id="ARBA00023157"/>
    </source>
</evidence>
<dbReference type="InterPro" id="IPR025660">
    <property type="entry name" value="Pept_his_AS"/>
</dbReference>
<organism evidence="10 11">
    <name type="scientific">Pisum sativum</name>
    <name type="common">Garden pea</name>
    <name type="synonym">Lathyrus oleraceus</name>
    <dbReference type="NCBI Taxonomy" id="3888"/>
    <lineage>
        <taxon>Eukaryota</taxon>
        <taxon>Viridiplantae</taxon>
        <taxon>Streptophyta</taxon>
        <taxon>Embryophyta</taxon>
        <taxon>Tracheophyta</taxon>
        <taxon>Spermatophyta</taxon>
        <taxon>Magnoliopsida</taxon>
        <taxon>eudicotyledons</taxon>
        <taxon>Gunneridae</taxon>
        <taxon>Pentapetalae</taxon>
        <taxon>rosids</taxon>
        <taxon>fabids</taxon>
        <taxon>Fabales</taxon>
        <taxon>Fabaceae</taxon>
        <taxon>Papilionoideae</taxon>
        <taxon>50 kb inversion clade</taxon>
        <taxon>NPAAA clade</taxon>
        <taxon>Hologalegina</taxon>
        <taxon>IRL clade</taxon>
        <taxon>Fabeae</taxon>
        <taxon>Lathyrus</taxon>
    </lineage>
</organism>
<keyword evidence="2" id="KW-0645">Protease</keyword>
<evidence type="ECO:0000256" key="1">
    <source>
        <dbReference type="ARBA" id="ARBA00008455"/>
    </source>
</evidence>
<dbReference type="InterPro" id="IPR039417">
    <property type="entry name" value="Peptidase_C1A_papain-like"/>
</dbReference>
<keyword evidence="6" id="KW-1015">Disulfide bond</keyword>
<keyword evidence="5" id="KW-0788">Thiol protease</keyword>
<dbReference type="PROSITE" id="PS00139">
    <property type="entry name" value="THIOL_PROTEASE_CYS"/>
    <property type="match status" value="1"/>
</dbReference>
<evidence type="ECO:0000256" key="7">
    <source>
        <dbReference type="ARBA" id="ARBA00023180"/>
    </source>
</evidence>
<evidence type="ECO:0000259" key="9">
    <source>
        <dbReference type="SMART" id="SM00848"/>
    </source>
</evidence>
<evidence type="ECO:0000313" key="10">
    <source>
        <dbReference type="EMBL" id="KAI5415575.1"/>
    </source>
</evidence>
<dbReference type="SMART" id="SM00645">
    <property type="entry name" value="Pept_C1"/>
    <property type="match status" value="2"/>
</dbReference>
<dbReference type="AlphaFoldDB" id="A0A9D4X9W9"/>
<protein>
    <submittedName>
        <fullName evidence="10">Uncharacterized protein</fullName>
    </submittedName>
</protein>
<keyword evidence="3" id="KW-0732">Signal</keyword>
<dbReference type="Gramene" id="Psat04G0084800-T1">
    <property type="protein sequence ID" value="KAI5415575.1"/>
    <property type="gene ID" value="KIW84_040848"/>
</dbReference>
<comment type="caution">
    <text evidence="10">The sequence shown here is derived from an EMBL/GenBank/DDBJ whole genome shotgun (WGS) entry which is preliminary data.</text>
</comment>
<reference evidence="10 11" key="1">
    <citation type="journal article" date="2022" name="Nat. Genet.">
        <title>Improved pea reference genome and pan-genome highlight genomic features and evolutionary characteristics.</title>
        <authorList>
            <person name="Yang T."/>
            <person name="Liu R."/>
            <person name="Luo Y."/>
            <person name="Hu S."/>
            <person name="Wang D."/>
            <person name="Wang C."/>
            <person name="Pandey M.K."/>
            <person name="Ge S."/>
            <person name="Xu Q."/>
            <person name="Li N."/>
            <person name="Li G."/>
            <person name="Huang Y."/>
            <person name="Saxena R.K."/>
            <person name="Ji Y."/>
            <person name="Li M."/>
            <person name="Yan X."/>
            <person name="He Y."/>
            <person name="Liu Y."/>
            <person name="Wang X."/>
            <person name="Xiang C."/>
            <person name="Varshney R.K."/>
            <person name="Ding H."/>
            <person name="Gao S."/>
            <person name="Zong X."/>
        </authorList>
    </citation>
    <scope>NUCLEOTIDE SEQUENCE [LARGE SCALE GENOMIC DNA]</scope>
    <source>
        <strain evidence="10 11">cv. Zhongwan 6</strain>
    </source>
</reference>
<comment type="similarity">
    <text evidence="1">Belongs to the peptidase C1 family.</text>
</comment>
<feature type="domain" description="Peptidase C1A papain C-terminal" evidence="8">
    <location>
        <begin position="97"/>
        <end position="296"/>
    </location>
</feature>
<dbReference type="GO" id="GO:0008234">
    <property type="term" value="F:cysteine-type peptidase activity"/>
    <property type="evidence" value="ECO:0007669"/>
    <property type="project" value="UniProtKB-KW"/>
</dbReference>
<dbReference type="PRINTS" id="PR00705">
    <property type="entry name" value="PAPAIN"/>
</dbReference>
<dbReference type="InterPro" id="IPR013128">
    <property type="entry name" value="Peptidase_C1A"/>
</dbReference>
<evidence type="ECO:0000256" key="4">
    <source>
        <dbReference type="ARBA" id="ARBA00022801"/>
    </source>
</evidence>
<dbReference type="EMBL" id="JAMSHJ010000004">
    <property type="protein sequence ID" value="KAI5415575.1"/>
    <property type="molecule type" value="Genomic_DNA"/>
</dbReference>
<dbReference type="InterPro" id="IPR000668">
    <property type="entry name" value="Peptidase_C1A_C"/>
</dbReference>
<proteinExistence type="inferred from homology"/>
<dbReference type="Pfam" id="PF00112">
    <property type="entry name" value="Peptidase_C1"/>
    <property type="match status" value="2"/>
</dbReference>
<dbReference type="GO" id="GO:0006508">
    <property type="term" value="P:proteolysis"/>
    <property type="evidence" value="ECO:0007669"/>
    <property type="project" value="UniProtKB-KW"/>
</dbReference>
<accession>A0A9D4X9W9</accession>
<evidence type="ECO:0000256" key="3">
    <source>
        <dbReference type="ARBA" id="ARBA00022729"/>
    </source>
</evidence>
<dbReference type="FunFam" id="3.90.70.10:FF:000067">
    <property type="entry name" value="Senescence-specific cysteine protease"/>
    <property type="match status" value="1"/>
</dbReference>
<dbReference type="InterPro" id="IPR013201">
    <property type="entry name" value="Prot_inhib_I29"/>
</dbReference>
<name>A0A9D4X9W9_PEA</name>
<keyword evidence="7" id="KW-0325">Glycoprotein</keyword>
<keyword evidence="11" id="KW-1185">Reference proteome</keyword>
<evidence type="ECO:0000256" key="5">
    <source>
        <dbReference type="ARBA" id="ARBA00022807"/>
    </source>
</evidence>
<dbReference type="CDD" id="cd02248">
    <property type="entry name" value="Peptidase_C1A"/>
    <property type="match status" value="1"/>
</dbReference>
<dbReference type="PROSITE" id="PS00640">
    <property type="entry name" value="THIOL_PROTEASE_ASN"/>
    <property type="match status" value="1"/>
</dbReference>
<dbReference type="InterPro" id="IPR038765">
    <property type="entry name" value="Papain-like_cys_pep_sf"/>
</dbReference>
<sequence length="486" mass="54042">MSQKLHEAHQQWMMKYERTYTNSSEMEKRFQIFKNNLEHIEKHNNAGNKSYKLGLNPYSDLTSQEFIASYTGLKISSQISSSKMESIPILFNSNDDVPTNFDWRQQGVVTNVKNQNSCGCCWAFTAVAAVEGIVKIKTGDLISLSEQQLVDCDKQSHGCKGGTIDSAFESIVNDQGILRETDYPYKGVDTQTCQLNGQIQAGAQINSYATVTPNDEQQLLQAVAQQPVSAAISVGDEFKKYMHGVYSGSCGTDLNHAVTIVGYGISEEGIKYWLVKNSWGENWGENGYMRVLRESDETGAVTAVEGIVKIKIGDLISLSEQQLVDCDKQSHGCKSGSIDSAFESIVNDQGILRETYYPYNEVDQTCQLNGQVQVGAQINSYATVTPNDEQKLLQVVAQQPLSTAISVGDEFKKYMHVVYSGLCGTDLNHTVTIVGYGISEEGKKYWMVKKSWGEDWGENGYMRVLRENDETGGQHGIAMYVYYPII</sequence>
<evidence type="ECO:0000313" key="11">
    <source>
        <dbReference type="Proteomes" id="UP001058974"/>
    </source>
</evidence>
<keyword evidence="4" id="KW-0378">Hydrolase</keyword>
<feature type="domain" description="Peptidase C1A papain C-terminal" evidence="8">
    <location>
        <begin position="297"/>
        <end position="485"/>
    </location>
</feature>
<dbReference type="Pfam" id="PF08246">
    <property type="entry name" value="Inhibitor_I29"/>
    <property type="match status" value="1"/>
</dbReference>
<dbReference type="InterPro" id="IPR025661">
    <property type="entry name" value="Pept_asp_AS"/>
</dbReference>
<evidence type="ECO:0000256" key="2">
    <source>
        <dbReference type="ARBA" id="ARBA00022670"/>
    </source>
</evidence>
<evidence type="ECO:0000259" key="8">
    <source>
        <dbReference type="SMART" id="SM00645"/>
    </source>
</evidence>
<dbReference type="SMART" id="SM00848">
    <property type="entry name" value="Inhibitor_I29"/>
    <property type="match status" value="1"/>
</dbReference>
<feature type="domain" description="Cathepsin propeptide inhibitor" evidence="9">
    <location>
        <begin position="9"/>
        <end position="66"/>
    </location>
</feature>
<dbReference type="SUPFAM" id="SSF54001">
    <property type="entry name" value="Cysteine proteinases"/>
    <property type="match status" value="2"/>
</dbReference>
<dbReference type="Gene3D" id="3.90.70.10">
    <property type="entry name" value="Cysteine proteinases"/>
    <property type="match status" value="2"/>
</dbReference>
<gene>
    <name evidence="10" type="ORF">KIW84_040848</name>
</gene>
<dbReference type="InterPro" id="IPR000169">
    <property type="entry name" value="Pept_cys_AS"/>
</dbReference>